<dbReference type="Gene3D" id="2.130.10.10">
    <property type="entry name" value="YVTN repeat-like/Quinoprotein amine dehydrogenase"/>
    <property type="match status" value="1"/>
</dbReference>
<dbReference type="SUPFAM" id="SSF51004">
    <property type="entry name" value="C-terminal (heme d1) domain of cytochrome cd1-nitrite reductase"/>
    <property type="match status" value="1"/>
</dbReference>
<evidence type="ECO:0000256" key="3">
    <source>
        <dbReference type="SAM" id="SignalP"/>
    </source>
</evidence>
<keyword evidence="3" id="KW-0732">Signal</keyword>
<dbReference type="Proteomes" id="UP000192980">
    <property type="component" value="Unassembled WGS sequence"/>
</dbReference>
<dbReference type="Pfam" id="PF10282">
    <property type="entry name" value="Lactonase"/>
    <property type="match status" value="1"/>
</dbReference>
<feature type="chain" id="PRO_5010867147" evidence="3">
    <location>
        <begin position="19"/>
        <end position="363"/>
    </location>
</feature>
<keyword evidence="5" id="KW-1185">Reference proteome</keyword>
<dbReference type="OrthoDB" id="9790815at2"/>
<dbReference type="PANTHER" id="PTHR30344:SF1">
    <property type="entry name" value="6-PHOSPHOGLUCONOLACTONASE"/>
    <property type="match status" value="1"/>
</dbReference>
<evidence type="ECO:0000313" key="4">
    <source>
        <dbReference type="EMBL" id="SMG49474.1"/>
    </source>
</evidence>
<name>A0A1X7L7N3_9SPHI</name>
<dbReference type="InterPro" id="IPR011048">
    <property type="entry name" value="Haem_d1_sf"/>
</dbReference>
<evidence type="ECO:0000313" key="5">
    <source>
        <dbReference type="Proteomes" id="UP000192980"/>
    </source>
</evidence>
<reference evidence="4 5" key="1">
    <citation type="submission" date="2017-04" db="EMBL/GenBank/DDBJ databases">
        <authorList>
            <person name="Afonso C.L."/>
            <person name="Miller P.J."/>
            <person name="Scott M.A."/>
            <person name="Spackman E."/>
            <person name="Goraichik I."/>
            <person name="Dimitrov K.M."/>
            <person name="Suarez D.L."/>
            <person name="Swayne D.E."/>
        </authorList>
    </citation>
    <scope>NUCLEOTIDE SEQUENCE [LARGE SCALE GENOMIC DNA]</scope>
    <source>
        <strain evidence="4 5">DSM 22418</strain>
    </source>
</reference>
<sequence length="363" mass="39644">MKQTLVIILSFLTLQGAAQQVPFFVGTYTDKGSQGIYFYMFDTKIGTTDLYATTSAENPSFVAKSTDGKMVYAVNEMGDQTAAVSAYAFDGDNLSFVNTLPTNGSYPCHIAVSQRDPLVVVSNYGGGSASVYNLEKDGSLGRMVQHIQHTGSGPNKDRQGASHVHSAFFTPDYKHVYLQDLGSDKITIYAVDKEKGDYVLKEESTLATPAGGGPRHIVFDEKGKNLYVLLEMSAEVVHYRKDGHKWELLTVSSINADDFKGENGAAEIKLSKDGKFLYASNRGEANSIALFSVDKGGELKRVNVYSTKGKGPRNFNLSPDEKYLLVANQYTNNIVIFPRNAATGELSDETREIRVASPVCIAF</sequence>
<dbReference type="EMBL" id="FXAU01000008">
    <property type="protein sequence ID" value="SMG49474.1"/>
    <property type="molecule type" value="Genomic_DNA"/>
</dbReference>
<dbReference type="STRING" id="561061.SAMN05660862_3655"/>
<dbReference type="AlphaFoldDB" id="A0A1X7L7N3"/>
<keyword evidence="2" id="KW-0119">Carbohydrate metabolism</keyword>
<dbReference type="PANTHER" id="PTHR30344">
    <property type="entry name" value="6-PHOSPHOGLUCONOLACTONASE-RELATED"/>
    <property type="match status" value="1"/>
</dbReference>
<protein>
    <submittedName>
        <fullName evidence="4">6-phosphogluconolactonase</fullName>
    </submittedName>
</protein>
<dbReference type="InterPro" id="IPR019405">
    <property type="entry name" value="Lactonase_7-beta_prop"/>
</dbReference>
<dbReference type="InterPro" id="IPR050282">
    <property type="entry name" value="Cycloisomerase_2"/>
</dbReference>
<dbReference type="InterPro" id="IPR015943">
    <property type="entry name" value="WD40/YVTN_repeat-like_dom_sf"/>
</dbReference>
<evidence type="ECO:0000256" key="1">
    <source>
        <dbReference type="ARBA" id="ARBA00005564"/>
    </source>
</evidence>
<dbReference type="GO" id="GO:0006006">
    <property type="term" value="P:glucose metabolic process"/>
    <property type="evidence" value="ECO:0007669"/>
    <property type="project" value="UniProtKB-KW"/>
</dbReference>
<dbReference type="GO" id="GO:0017057">
    <property type="term" value="F:6-phosphogluconolactonase activity"/>
    <property type="evidence" value="ECO:0007669"/>
    <property type="project" value="TreeGrafter"/>
</dbReference>
<comment type="similarity">
    <text evidence="1">Belongs to the cycloisomerase 2 family.</text>
</comment>
<organism evidence="4 5">
    <name type="scientific">Sphingobacterium psychroaquaticum</name>
    <dbReference type="NCBI Taxonomy" id="561061"/>
    <lineage>
        <taxon>Bacteria</taxon>
        <taxon>Pseudomonadati</taxon>
        <taxon>Bacteroidota</taxon>
        <taxon>Sphingobacteriia</taxon>
        <taxon>Sphingobacteriales</taxon>
        <taxon>Sphingobacteriaceae</taxon>
        <taxon>Sphingobacterium</taxon>
    </lineage>
</organism>
<keyword evidence="2" id="KW-0313">Glucose metabolism</keyword>
<evidence type="ECO:0000256" key="2">
    <source>
        <dbReference type="ARBA" id="ARBA00022526"/>
    </source>
</evidence>
<dbReference type="RefSeq" id="WP_085474342.1">
    <property type="nucleotide sequence ID" value="NZ_FXAU01000008.1"/>
</dbReference>
<accession>A0A1X7L7N3</accession>
<gene>
    <name evidence="4" type="ORF">SAMN05660862_3655</name>
</gene>
<feature type="signal peptide" evidence="3">
    <location>
        <begin position="1"/>
        <end position="18"/>
    </location>
</feature>
<proteinExistence type="inferred from homology"/>